<dbReference type="FunFam" id="3.40.30.10:FF:000016">
    <property type="entry name" value="Glutathione S-transferase F2"/>
    <property type="match status" value="1"/>
</dbReference>
<dbReference type="InterPro" id="IPR034347">
    <property type="entry name" value="GST_Phi_C"/>
</dbReference>
<keyword evidence="3" id="KW-0808">Transferase</keyword>
<dbReference type="PROSITE" id="PS50404">
    <property type="entry name" value="GST_NTER"/>
    <property type="match status" value="1"/>
</dbReference>
<dbReference type="EC" id="2.5.1.18" evidence="2"/>
<dbReference type="GO" id="GO:0006749">
    <property type="term" value="P:glutathione metabolic process"/>
    <property type="evidence" value="ECO:0007669"/>
    <property type="project" value="TreeGrafter"/>
</dbReference>
<evidence type="ECO:0000313" key="7">
    <source>
        <dbReference type="EMBL" id="KAJ3689759.1"/>
    </source>
</evidence>
<protein>
    <recommendedName>
        <fullName evidence="2">glutathione transferase</fullName>
        <ecNumber evidence="2">2.5.1.18</ecNumber>
    </recommendedName>
</protein>
<sequence>MVGLKVFGQPASTEVSRVLTCLFEKNLEFQLIRIDTFKREHKIPEFLQLQDPSGQVTFREGDLTLIDSRKIIRHLCDKYADQGNKKLYGNGSLEKASIEQWLQAEAQNFGPPSAELVFHLAFAKPLGKEPNMSIIEENEKRLSDILDVYDQRLGKNAFLAGDEFTLADLSHLPNTHYLVTRCERGKKLFSERKNVDRWVKEITNRESWKKVTEMQNEHPGPLEK</sequence>
<comment type="similarity">
    <text evidence="1">Belongs to the GST superfamily. Phi family.</text>
</comment>
<evidence type="ECO:0000256" key="4">
    <source>
        <dbReference type="ARBA" id="ARBA00047960"/>
    </source>
</evidence>
<dbReference type="InterPro" id="IPR004046">
    <property type="entry name" value="GST_C"/>
</dbReference>
<dbReference type="GO" id="GO:0005737">
    <property type="term" value="C:cytoplasm"/>
    <property type="evidence" value="ECO:0007669"/>
    <property type="project" value="TreeGrafter"/>
</dbReference>
<evidence type="ECO:0000256" key="2">
    <source>
        <dbReference type="ARBA" id="ARBA00012452"/>
    </source>
</evidence>
<dbReference type="SFLD" id="SFLDG01154">
    <property type="entry name" value="Main.5:_Phi-like"/>
    <property type="match status" value="1"/>
</dbReference>
<dbReference type="CDD" id="cd03187">
    <property type="entry name" value="GST_C_Phi"/>
    <property type="match status" value="1"/>
</dbReference>
<feature type="domain" description="GST C-terminal" evidence="6">
    <location>
        <begin position="91"/>
        <end position="222"/>
    </location>
</feature>
<evidence type="ECO:0000259" key="6">
    <source>
        <dbReference type="PROSITE" id="PS50405"/>
    </source>
</evidence>
<dbReference type="GO" id="GO:0004364">
    <property type="term" value="F:glutathione transferase activity"/>
    <property type="evidence" value="ECO:0007669"/>
    <property type="project" value="UniProtKB-EC"/>
</dbReference>
<dbReference type="SFLD" id="SFLDG00358">
    <property type="entry name" value="Main_(cytGST)"/>
    <property type="match status" value="1"/>
</dbReference>
<dbReference type="InterPro" id="IPR010987">
    <property type="entry name" value="Glutathione-S-Trfase_C-like"/>
</dbReference>
<evidence type="ECO:0000259" key="5">
    <source>
        <dbReference type="PROSITE" id="PS50404"/>
    </source>
</evidence>
<dbReference type="FunFam" id="1.20.1050.10:FF:000004">
    <property type="entry name" value="Glutathione S-transferase F2"/>
    <property type="match status" value="1"/>
</dbReference>
<dbReference type="GO" id="GO:0009635">
    <property type="term" value="P:response to herbicide"/>
    <property type="evidence" value="ECO:0007669"/>
    <property type="project" value="UniProtKB-ARBA"/>
</dbReference>
<name>A0AAD5ZAD4_9POAL</name>
<gene>
    <name evidence="7" type="ORF">LUZ61_018923</name>
</gene>
<comment type="catalytic activity">
    <reaction evidence="4">
        <text>RX + glutathione = an S-substituted glutathione + a halide anion + H(+)</text>
        <dbReference type="Rhea" id="RHEA:16437"/>
        <dbReference type="ChEBI" id="CHEBI:15378"/>
        <dbReference type="ChEBI" id="CHEBI:16042"/>
        <dbReference type="ChEBI" id="CHEBI:17792"/>
        <dbReference type="ChEBI" id="CHEBI:57925"/>
        <dbReference type="ChEBI" id="CHEBI:90779"/>
        <dbReference type="EC" id="2.5.1.18"/>
    </reaction>
</comment>
<dbReference type="InterPro" id="IPR036249">
    <property type="entry name" value="Thioredoxin-like_sf"/>
</dbReference>
<accession>A0AAD5ZAD4</accession>
<dbReference type="SFLD" id="SFLDS00019">
    <property type="entry name" value="Glutathione_Transferase_(cytos"/>
    <property type="match status" value="1"/>
</dbReference>
<dbReference type="GO" id="GO:0043295">
    <property type="term" value="F:glutathione binding"/>
    <property type="evidence" value="ECO:0007669"/>
    <property type="project" value="TreeGrafter"/>
</dbReference>
<comment type="caution">
    <text evidence="7">The sequence shown here is derived from an EMBL/GenBank/DDBJ whole genome shotgun (WGS) entry which is preliminary data.</text>
</comment>
<dbReference type="Gene3D" id="1.20.1050.10">
    <property type="match status" value="1"/>
</dbReference>
<dbReference type="SUPFAM" id="SSF47616">
    <property type="entry name" value="GST C-terminal domain-like"/>
    <property type="match status" value="1"/>
</dbReference>
<dbReference type="PANTHER" id="PTHR43900">
    <property type="entry name" value="GLUTATHIONE S-TRANSFERASE RHO"/>
    <property type="match status" value="1"/>
</dbReference>
<proteinExistence type="inferred from homology"/>
<dbReference type="AlphaFoldDB" id="A0AAD5ZAD4"/>
<evidence type="ECO:0000256" key="1">
    <source>
        <dbReference type="ARBA" id="ARBA00010128"/>
    </source>
</evidence>
<feature type="domain" description="GST N-terminal" evidence="5">
    <location>
        <begin position="2"/>
        <end position="83"/>
    </location>
</feature>
<dbReference type="Proteomes" id="UP001210211">
    <property type="component" value="Unassembled WGS sequence"/>
</dbReference>
<dbReference type="Pfam" id="PF00043">
    <property type="entry name" value="GST_C"/>
    <property type="match status" value="1"/>
</dbReference>
<dbReference type="Gene3D" id="3.40.30.10">
    <property type="entry name" value="Glutaredoxin"/>
    <property type="match status" value="1"/>
</dbReference>
<organism evidence="7 8">
    <name type="scientific">Rhynchospora tenuis</name>
    <dbReference type="NCBI Taxonomy" id="198213"/>
    <lineage>
        <taxon>Eukaryota</taxon>
        <taxon>Viridiplantae</taxon>
        <taxon>Streptophyta</taxon>
        <taxon>Embryophyta</taxon>
        <taxon>Tracheophyta</taxon>
        <taxon>Spermatophyta</taxon>
        <taxon>Magnoliopsida</taxon>
        <taxon>Liliopsida</taxon>
        <taxon>Poales</taxon>
        <taxon>Cyperaceae</taxon>
        <taxon>Cyperoideae</taxon>
        <taxon>Rhynchosporeae</taxon>
        <taxon>Rhynchospora</taxon>
    </lineage>
</organism>
<dbReference type="InterPro" id="IPR040079">
    <property type="entry name" value="Glutathione_S-Trfase"/>
</dbReference>
<dbReference type="PROSITE" id="PS50405">
    <property type="entry name" value="GST_CTER"/>
    <property type="match status" value="1"/>
</dbReference>
<dbReference type="PANTHER" id="PTHR43900:SF53">
    <property type="entry name" value="GLUTATHIONE TRANSFERASE"/>
    <property type="match status" value="1"/>
</dbReference>
<dbReference type="Pfam" id="PF13417">
    <property type="entry name" value="GST_N_3"/>
    <property type="match status" value="1"/>
</dbReference>
<dbReference type="SUPFAM" id="SSF52833">
    <property type="entry name" value="Thioredoxin-like"/>
    <property type="match status" value="1"/>
</dbReference>
<dbReference type="InterPro" id="IPR004045">
    <property type="entry name" value="Glutathione_S-Trfase_N"/>
</dbReference>
<reference evidence="7 8" key="1">
    <citation type="journal article" date="2022" name="Cell">
        <title>Repeat-based holocentromeres influence genome architecture and karyotype evolution.</title>
        <authorList>
            <person name="Hofstatter P.G."/>
            <person name="Thangavel G."/>
            <person name="Lux T."/>
            <person name="Neumann P."/>
            <person name="Vondrak T."/>
            <person name="Novak P."/>
            <person name="Zhang M."/>
            <person name="Costa L."/>
            <person name="Castellani M."/>
            <person name="Scott A."/>
            <person name="Toegelov H."/>
            <person name="Fuchs J."/>
            <person name="Mata-Sucre Y."/>
            <person name="Dias Y."/>
            <person name="Vanzela A.L.L."/>
            <person name="Huettel B."/>
            <person name="Almeida C.C.S."/>
            <person name="Simkova H."/>
            <person name="Souza G."/>
            <person name="Pedrosa-Harand A."/>
            <person name="Macas J."/>
            <person name="Mayer K.F.X."/>
            <person name="Houben A."/>
            <person name="Marques A."/>
        </authorList>
    </citation>
    <scope>NUCLEOTIDE SEQUENCE [LARGE SCALE GENOMIC DNA]</scope>
    <source>
        <strain evidence="7">RhyTen1mFocal</strain>
    </source>
</reference>
<dbReference type="EMBL" id="JAMRDG010000002">
    <property type="protein sequence ID" value="KAJ3689759.1"/>
    <property type="molecule type" value="Genomic_DNA"/>
</dbReference>
<dbReference type="InterPro" id="IPR036282">
    <property type="entry name" value="Glutathione-S-Trfase_C_sf"/>
</dbReference>
<evidence type="ECO:0000313" key="8">
    <source>
        <dbReference type="Proteomes" id="UP001210211"/>
    </source>
</evidence>
<evidence type="ECO:0000256" key="3">
    <source>
        <dbReference type="ARBA" id="ARBA00022679"/>
    </source>
</evidence>
<keyword evidence="8" id="KW-1185">Reference proteome</keyword>